<protein>
    <recommendedName>
        <fullName evidence="3">tRNA dimethylallyltransferase</fullName>
        <ecNumber evidence="3">2.5.1.75</ecNumber>
    </recommendedName>
</protein>
<dbReference type="GO" id="GO:0005524">
    <property type="term" value="F:ATP binding"/>
    <property type="evidence" value="ECO:0007669"/>
    <property type="project" value="UniProtKB-KW"/>
</dbReference>
<dbReference type="EMBL" id="JABFUD020000013">
    <property type="protein sequence ID" value="KAI5071570.1"/>
    <property type="molecule type" value="Genomic_DNA"/>
</dbReference>
<dbReference type="AlphaFoldDB" id="A0A9D4UPI1"/>
<dbReference type="GO" id="GO:0052381">
    <property type="term" value="F:tRNA dimethylallyltransferase activity"/>
    <property type="evidence" value="ECO:0007669"/>
    <property type="project" value="UniProtKB-EC"/>
</dbReference>
<evidence type="ECO:0000313" key="15">
    <source>
        <dbReference type="Proteomes" id="UP000886520"/>
    </source>
</evidence>
<reference evidence="14" key="1">
    <citation type="submission" date="2021-01" db="EMBL/GenBank/DDBJ databases">
        <title>Adiantum capillus-veneris genome.</title>
        <authorList>
            <person name="Fang Y."/>
            <person name="Liao Q."/>
        </authorList>
    </citation>
    <scope>NUCLEOTIDE SEQUENCE</scope>
    <source>
        <strain evidence="14">H3</strain>
        <tissue evidence="14">Leaf</tissue>
    </source>
</reference>
<dbReference type="InterPro" id="IPR039657">
    <property type="entry name" value="Dimethylallyltransferase"/>
</dbReference>
<dbReference type="HAMAP" id="MF_00185">
    <property type="entry name" value="IPP_trans"/>
    <property type="match status" value="1"/>
</dbReference>
<keyword evidence="5 12" id="KW-0808">Transferase</keyword>
<evidence type="ECO:0000313" key="14">
    <source>
        <dbReference type="EMBL" id="KAI5071570.1"/>
    </source>
</evidence>
<evidence type="ECO:0000256" key="13">
    <source>
        <dbReference type="SAM" id="MobiDB-lite"/>
    </source>
</evidence>
<comment type="caution">
    <text evidence="14">The sequence shown here is derived from an EMBL/GenBank/DDBJ whole genome shotgun (WGS) entry which is preliminary data.</text>
</comment>
<name>A0A9D4UPI1_ADICA</name>
<dbReference type="Pfam" id="PF01715">
    <property type="entry name" value="IPPT"/>
    <property type="match status" value="1"/>
</dbReference>
<keyword evidence="9 12" id="KW-0067">ATP-binding</keyword>
<dbReference type="EC" id="2.5.1.75" evidence="3"/>
<evidence type="ECO:0000256" key="4">
    <source>
        <dbReference type="ARBA" id="ARBA00022528"/>
    </source>
</evidence>
<keyword evidence="15" id="KW-1185">Reference proteome</keyword>
<evidence type="ECO:0000256" key="2">
    <source>
        <dbReference type="ARBA" id="ARBA00005842"/>
    </source>
</evidence>
<evidence type="ECO:0000256" key="7">
    <source>
        <dbReference type="ARBA" id="ARBA00022712"/>
    </source>
</evidence>
<evidence type="ECO:0000256" key="8">
    <source>
        <dbReference type="ARBA" id="ARBA00022741"/>
    </source>
</evidence>
<dbReference type="Proteomes" id="UP000886520">
    <property type="component" value="Chromosome 13"/>
</dbReference>
<dbReference type="GO" id="GO:0006400">
    <property type="term" value="P:tRNA modification"/>
    <property type="evidence" value="ECO:0007669"/>
    <property type="project" value="TreeGrafter"/>
</dbReference>
<accession>A0A9D4UPI1</accession>
<dbReference type="NCBIfam" id="TIGR00174">
    <property type="entry name" value="miaA"/>
    <property type="match status" value="1"/>
</dbReference>
<dbReference type="InterPro" id="IPR018022">
    <property type="entry name" value="IPT"/>
</dbReference>
<gene>
    <name evidence="14" type="ORF">GOP47_0013821</name>
</gene>
<dbReference type="OrthoDB" id="775260at2759"/>
<organism evidence="14 15">
    <name type="scientific">Adiantum capillus-veneris</name>
    <name type="common">Maidenhair fern</name>
    <dbReference type="NCBI Taxonomy" id="13818"/>
    <lineage>
        <taxon>Eukaryota</taxon>
        <taxon>Viridiplantae</taxon>
        <taxon>Streptophyta</taxon>
        <taxon>Embryophyta</taxon>
        <taxon>Tracheophyta</taxon>
        <taxon>Polypodiopsida</taxon>
        <taxon>Polypodiidae</taxon>
        <taxon>Polypodiales</taxon>
        <taxon>Pteridineae</taxon>
        <taxon>Pteridaceae</taxon>
        <taxon>Vittarioideae</taxon>
        <taxon>Adiantum</taxon>
    </lineage>
</organism>
<dbReference type="PANTHER" id="PTHR11088:SF60">
    <property type="entry name" value="TRNA DIMETHYLALLYLTRANSFERASE"/>
    <property type="match status" value="1"/>
</dbReference>
<keyword evidence="6" id="KW-0819">tRNA processing</keyword>
<evidence type="ECO:0000256" key="12">
    <source>
        <dbReference type="RuleBase" id="RU003785"/>
    </source>
</evidence>
<comment type="cofactor">
    <cofactor evidence="1">
        <name>Mg(2+)</name>
        <dbReference type="ChEBI" id="CHEBI:18420"/>
    </cofactor>
</comment>
<comment type="similarity">
    <text evidence="2 12">Belongs to the IPP transferase family.</text>
</comment>
<proteinExistence type="inferred from homology"/>
<evidence type="ECO:0000256" key="6">
    <source>
        <dbReference type="ARBA" id="ARBA00022694"/>
    </source>
</evidence>
<evidence type="ECO:0000256" key="3">
    <source>
        <dbReference type="ARBA" id="ARBA00012665"/>
    </source>
</evidence>
<dbReference type="GO" id="GO:0009691">
    <property type="term" value="P:cytokinin biosynthetic process"/>
    <property type="evidence" value="ECO:0007669"/>
    <property type="project" value="UniProtKB-KW"/>
</dbReference>
<sequence>MLRAAPSPLRPRPRSRSRSCPSARPGPSSWCAAALDPHPPSRRVLVISGPTAVGKSSVALEVAKRLNGEIISADSVQVYQGLDVGSAKTPLEDRQGIPHHLIDIVHPEEDYSVGHYFKRSREATDIVLTKCSVPILVGGTGMYLRWYLYGPPDAPKSTPEIRSLVEEEISKAEGDWDKAVDILIDAGDGDARKLLRNDWYRLRRRFEVLKATGSPRRSNSLLYSELEGELEDLEASKKSFRSIEDLDYEFICFFLYNARSTLYNQIDQRCEDMLTGELGLLREASWLLDLGILPNTSPASRAIGYRQAMEYLLSCREADGVSSPGQFLQFIEAFQKASRNFAKRQLTWFRQEPLYHWIDASQQQEAIVDFIVKAYSDPSVITSASFKGTLIVDKKTTVDKKNKLRDYQPRKKIFTTPKNCSQVLGWIRKTQRRKS</sequence>
<evidence type="ECO:0000256" key="5">
    <source>
        <dbReference type="ARBA" id="ARBA00022679"/>
    </source>
</evidence>
<keyword evidence="8 12" id="KW-0547">Nucleotide-binding</keyword>
<dbReference type="PANTHER" id="PTHR11088">
    <property type="entry name" value="TRNA DIMETHYLALLYLTRANSFERASE"/>
    <property type="match status" value="1"/>
</dbReference>
<evidence type="ECO:0000256" key="1">
    <source>
        <dbReference type="ARBA" id="ARBA00001946"/>
    </source>
</evidence>
<keyword evidence="4" id="KW-0150">Chloroplast</keyword>
<feature type="region of interest" description="Disordered" evidence="13">
    <location>
        <begin position="1"/>
        <end position="28"/>
    </location>
</feature>
<comment type="catalytic activity">
    <reaction evidence="11">
        <text>adenosine(37) in tRNA + dimethylallyl diphosphate = N(6)-dimethylallyladenosine(37) in tRNA + diphosphate</text>
        <dbReference type="Rhea" id="RHEA:26482"/>
        <dbReference type="Rhea" id="RHEA-COMP:10162"/>
        <dbReference type="Rhea" id="RHEA-COMP:10375"/>
        <dbReference type="ChEBI" id="CHEBI:33019"/>
        <dbReference type="ChEBI" id="CHEBI:57623"/>
        <dbReference type="ChEBI" id="CHEBI:74411"/>
        <dbReference type="ChEBI" id="CHEBI:74415"/>
        <dbReference type="EC" id="2.5.1.75"/>
    </reaction>
</comment>
<evidence type="ECO:0000256" key="9">
    <source>
        <dbReference type="ARBA" id="ARBA00022840"/>
    </source>
</evidence>
<dbReference type="InterPro" id="IPR027417">
    <property type="entry name" value="P-loop_NTPase"/>
</dbReference>
<evidence type="ECO:0000256" key="11">
    <source>
        <dbReference type="ARBA" id="ARBA00049563"/>
    </source>
</evidence>
<keyword evidence="4" id="KW-0934">Plastid</keyword>
<dbReference type="Gene3D" id="3.40.50.300">
    <property type="entry name" value="P-loop containing nucleotide triphosphate hydrolases"/>
    <property type="match status" value="1"/>
</dbReference>
<feature type="compositionally biased region" description="Low complexity" evidence="13">
    <location>
        <begin position="18"/>
        <end position="28"/>
    </location>
</feature>
<dbReference type="SUPFAM" id="SSF52540">
    <property type="entry name" value="P-loop containing nucleoside triphosphate hydrolases"/>
    <property type="match status" value="2"/>
</dbReference>
<dbReference type="Gene3D" id="1.10.20.140">
    <property type="match status" value="1"/>
</dbReference>
<evidence type="ECO:0000256" key="10">
    <source>
        <dbReference type="ARBA" id="ARBA00022842"/>
    </source>
</evidence>
<keyword evidence="7" id="KW-0203">Cytokinin biosynthesis</keyword>
<keyword evidence="10" id="KW-0460">Magnesium</keyword>